<evidence type="ECO:0000313" key="2">
    <source>
        <dbReference type="EMBL" id="MBW0542916.1"/>
    </source>
</evidence>
<feature type="region of interest" description="Disordered" evidence="1">
    <location>
        <begin position="84"/>
        <end position="107"/>
    </location>
</feature>
<comment type="caution">
    <text evidence="2">The sequence shown here is derived from an EMBL/GenBank/DDBJ whole genome shotgun (WGS) entry which is preliminary data.</text>
</comment>
<feature type="compositionally biased region" description="Polar residues" evidence="1">
    <location>
        <begin position="92"/>
        <end position="107"/>
    </location>
</feature>
<sequence length="107" mass="11877">MTPVTAPSRSSIWGPIQKGRTSFSILGRSLFHGAGLLPEILGHMGQTGPLETPSNLGLGGPQLPPQTMVYRQWLTDCRLKKTPIDPKWPQKPQIQKNSIEWQGQKYS</sequence>
<reference evidence="2" key="1">
    <citation type="submission" date="2021-03" db="EMBL/GenBank/DDBJ databases">
        <title>Draft genome sequence of rust myrtle Austropuccinia psidii MF-1, a brazilian biotype.</title>
        <authorList>
            <person name="Quecine M.C."/>
            <person name="Pachon D.M.R."/>
            <person name="Bonatelli M.L."/>
            <person name="Correr F.H."/>
            <person name="Franceschini L.M."/>
            <person name="Leite T.F."/>
            <person name="Margarido G.R.A."/>
            <person name="Almeida C.A."/>
            <person name="Ferrarezi J.A."/>
            <person name="Labate C.A."/>
        </authorList>
    </citation>
    <scope>NUCLEOTIDE SEQUENCE</scope>
    <source>
        <strain evidence="2">MF-1</strain>
    </source>
</reference>
<accession>A0A9Q3FSZ6</accession>
<gene>
    <name evidence="2" type="ORF">O181_082631</name>
</gene>
<evidence type="ECO:0000256" key="1">
    <source>
        <dbReference type="SAM" id="MobiDB-lite"/>
    </source>
</evidence>
<dbReference type="AlphaFoldDB" id="A0A9Q3FSZ6"/>
<name>A0A9Q3FSZ6_9BASI</name>
<protein>
    <submittedName>
        <fullName evidence="2">Uncharacterized protein</fullName>
    </submittedName>
</protein>
<keyword evidence="3" id="KW-1185">Reference proteome</keyword>
<dbReference type="EMBL" id="AVOT02047626">
    <property type="protein sequence ID" value="MBW0542916.1"/>
    <property type="molecule type" value="Genomic_DNA"/>
</dbReference>
<dbReference type="Proteomes" id="UP000765509">
    <property type="component" value="Unassembled WGS sequence"/>
</dbReference>
<organism evidence="2 3">
    <name type="scientific">Austropuccinia psidii MF-1</name>
    <dbReference type="NCBI Taxonomy" id="1389203"/>
    <lineage>
        <taxon>Eukaryota</taxon>
        <taxon>Fungi</taxon>
        <taxon>Dikarya</taxon>
        <taxon>Basidiomycota</taxon>
        <taxon>Pucciniomycotina</taxon>
        <taxon>Pucciniomycetes</taxon>
        <taxon>Pucciniales</taxon>
        <taxon>Sphaerophragmiaceae</taxon>
        <taxon>Austropuccinia</taxon>
    </lineage>
</organism>
<proteinExistence type="predicted"/>
<evidence type="ECO:0000313" key="3">
    <source>
        <dbReference type="Proteomes" id="UP000765509"/>
    </source>
</evidence>